<comment type="caution">
    <text evidence="5">The sequence shown here is derived from an EMBL/GenBank/DDBJ whole genome shotgun (WGS) entry which is preliminary data.</text>
</comment>
<keyword evidence="1" id="KW-0812">Transmembrane</keyword>
<feature type="domain" description="TMEM62 C-terminal" evidence="3">
    <location>
        <begin position="434"/>
        <end position="564"/>
    </location>
</feature>
<gene>
    <name evidence="4" type="ORF">OVA965_LOCUS3103</name>
    <name evidence="5" type="ORF">TMI583_LOCUS3102</name>
</gene>
<dbReference type="Gene3D" id="3.60.21.10">
    <property type="match status" value="1"/>
</dbReference>
<dbReference type="Gene3D" id="2.60.120.10">
    <property type="entry name" value="Jelly Rolls"/>
    <property type="match status" value="1"/>
</dbReference>
<dbReference type="Proteomes" id="UP000682733">
    <property type="component" value="Unassembled WGS sequence"/>
</dbReference>
<dbReference type="SUPFAM" id="SSF51182">
    <property type="entry name" value="RmlC-like cupins"/>
    <property type="match status" value="1"/>
</dbReference>
<evidence type="ECO:0000259" key="2">
    <source>
        <dbReference type="Pfam" id="PF24384"/>
    </source>
</evidence>
<dbReference type="SUPFAM" id="SSF56300">
    <property type="entry name" value="Metallo-dependent phosphatases"/>
    <property type="match status" value="1"/>
</dbReference>
<evidence type="ECO:0008006" key="7">
    <source>
        <dbReference type="Google" id="ProtNLM"/>
    </source>
</evidence>
<dbReference type="InterPro" id="IPR056230">
    <property type="entry name" value="TMEM62_C"/>
</dbReference>
<evidence type="ECO:0000256" key="1">
    <source>
        <dbReference type="SAM" id="Phobius"/>
    </source>
</evidence>
<dbReference type="AlphaFoldDB" id="A0A8S2GTY4"/>
<dbReference type="EMBL" id="CAJOBA010000724">
    <property type="protein sequence ID" value="CAF3552268.1"/>
    <property type="molecule type" value="Genomic_DNA"/>
</dbReference>
<feature type="transmembrane region" description="Helical" evidence="1">
    <location>
        <begin position="611"/>
        <end position="630"/>
    </location>
</feature>
<evidence type="ECO:0000313" key="4">
    <source>
        <dbReference type="EMBL" id="CAF0771389.1"/>
    </source>
</evidence>
<accession>A0A8S2GTY4</accession>
<dbReference type="Pfam" id="PF24384">
    <property type="entry name" value="Ig_TMM62"/>
    <property type="match status" value="1"/>
</dbReference>
<dbReference type="InterPro" id="IPR014710">
    <property type="entry name" value="RmlC-like_jellyroll"/>
</dbReference>
<dbReference type="Pfam" id="PF24394">
    <property type="entry name" value="TMEM62_C"/>
    <property type="match status" value="1"/>
</dbReference>
<organism evidence="5 6">
    <name type="scientific">Didymodactylos carnosus</name>
    <dbReference type="NCBI Taxonomy" id="1234261"/>
    <lineage>
        <taxon>Eukaryota</taxon>
        <taxon>Metazoa</taxon>
        <taxon>Spiralia</taxon>
        <taxon>Gnathifera</taxon>
        <taxon>Rotifera</taxon>
        <taxon>Eurotatoria</taxon>
        <taxon>Bdelloidea</taxon>
        <taxon>Philodinida</taxon>
        <taxon>Philodinidae</taxon>
        <taxon>Didymodactylos</taxon>
    </lineage>
</organism>
<dbReference type="PANTHER" id="PTHR14795:SF0">
    <property type="entry name" value="TRANSMEMBRANE PROTEIN 62"/>
    <property type="match status" value="1"/>
</dbReference>
<evidence type="ECO:0000259" key="3">
    <source>
        <dbReference type="Pfam" id="PF24394"/>
    </source>
</evidence>
<evidence type="ECO:0000313" key="5">
    <source>
        <dbReference type="EMBL" id="CAF3552268.1"/>
    </source>
</evidence>
<evidence type="ECO:0000313" key="6">
    <source>
        <dbReference type="Proteomes" id="UP000682733"/>
    </source>
</evidence>
<protein>
    <recommendedName>
        <fullName evidence="7">Transmembrane protein 62</fullName>
    </recommendedName>
</protein>
<feature type="transmembrane region" description="Helical" evidence="1">
    <location>
        <begin position="545"/>
        <end position="564"/>
    </location>
</feature>
<feature type="domain" description="TMEM62 Ig-like" evidence="2">
    <location>
        <begin position="315"/>
        <end position="408"/>
    </location>
</feature>
<keyword evidence="1" id="KW-1133">Transmembrane helix</keyword>
<reference evidence="5" key="1">
    <citation type="submission" date="2021-02" db="EMBL/GenBank/DDBJ databases">
        <authorList>
            <person name="Nowell W R."/>
        </authorList>
    </citation>
    <scope>NUCLEOTIDE SEQUENCE</scope>
</reference>
<dbReference type="InterPro" id="IPR056229">
    <property type="entry name" value="Ig_TMM62"/>
</dbReference>
<feature type="transmembrane region" description="Helical" evidence="1">
    <location>
        <begin position="584"/>
        <end position="604"/>
    </location>
</feature>
<name>A0A8S2GTY4_9BILA</name>
<dbReference type="EMBL" id="CAJNOK010000724">
    <property type="protein sequence ID" value="CAF0771389.1"/>
    <property type="molecule type" value="Genomic_DNA"/>
</dbReference>
<keyword evidence="1" id="KW-0472">Membrane</keyword>
<proteinExistence type="predicted"/>
<dbReference type="Proteomes" id="UP000677228">
    <property type="component" value="Unassembled WGS sequence"/>
</dbReference>
<dbReference type="PANTHER" id="PTHR14795">
    <property type="entry name" value="HELICASE RELATED"/>
    <property type="match status" value="1"/>
</dbReference>
<dbReference type="InterPro" id="IPR011051">
    <property type="entry name" value="RmlC_Cupin_sf"/>
</dbReference>
<dbReference type="InterPro" id="IPR029052">
    <property type="entry name" value="Metallo-depent_PP-like"/>
</dbReference>
<feature type="transmembrane region" description="Helical" evidence="1">
    <location>
        <begin position="483"/>
        <end position="504"/>
    </location>
</feature>
<feature type="transmembrane region" description="Helical" evidence="1">
    <location>
        <begin position="435"/>
        <end position="457"/>
    </location>
</feature>
<sequence length="831" mass="95984">KSIFFLLRLEKMMLLKLLVLLISFIKLSTSNLNLTENRNVDIESTNEYLGPLNKHLFWFVHVTDLHITHIGHEDRAEQFEKFCTETLINLIKPPVVVVTGDLVHSVGDWIHNHGSTEQYEEEWIRYNEILNRTKITENTAWLDMRGNHDNFMDSDPDSLKSYYRRYSHQGLNHSSSYHYVHKTSEGDQYSFIGIDMCPRPGAGRPFNFLGQITKSEMRHLLTLTEQTKMSNATIFFGHYPLSFTYSSTSPGIQYIMRNALAYLNGHLHAGIPHLYALHSNGLLELELGDWKVHRLFRLVTIDGGLLAFTDFQYNKSIYAVITNPKRAKYKTPRESLYRLKQSTHIRILIFSKHQINNVRVSIDSKFIGYAVNSINNLNLFILQWNTSLYEQGTHIMHVQIQDYQNNTEELMEEFALSISSVIAWNRSKLILLVHWSTFGIILLVLSLCAYITTLVCFRYRATRMLNCCPNCCSLWNSFHKRMMLLCSVDVIYYPLLGLAIYYFIGPWYIGYFTKDYFGAAFLWGTVIHGIYLYPDTQPFMGTVQLYMFVFPLTFALACSVYYRYIDLQTNVYRTRTRLQKICRILTYVIFGYAVFFIFMISLIFTLSYNLGWILSPFGLFLIIFTVFLFYKTNKLELNQFGVLLNKTDGDTADIHEPIFLSTGTTILTFYYFRNSDLLSSRKNNINGLADSSLLPQSKLFTYVNISSNLHITHEQGVLFHIEQSAHFASLKSKSVRGNHQHKDASEIIVLLHGKFQFRVGEKDAGTSEDYIFDIRDDAMGAVGIKITAEKCHALKNIGTSTNWFASYYLKSATDDKLPQSDKTACASIKLT</sequence>
<feature type="non-terminal residue" evidence="5">
    <location>
        <position position="1"/>
    </location>
</feature>